<dbReference type="PANTHER" id="PTHR46910:SF3">
    <property type="entry name" value="HALOTOLERANCE PROTEIN 9-RELATED"/>
    <property type="match status" value="1"/>
</dbReference>
<gene>
    <name evidence="7" type="ORF">B0I36DRAFT_354518</name>
</gene>
<accession>A0A9P8XVQ6</accession>
<dbReference type="RefSeq" id="XP_046006483.1">
    <property type="nucleotide sequence ID" value="XM_046157325.1"/>
</dbReference>
<evidence type="ECO:0000313" key="7">
    <source>
        <dbReference type="EMBL" id="KAH7018216.1"/>
    </source>
</evidence>
<evidence type="ECO:0000256" key="3">
    <source>
        <dbReference type="ARBA" id="ARBA00023125"/>
    </source>
</evidence>
<dbReference type="EMBL" id="JAGTJQ010000011">
    <property type="protein sequence ID" value="KAH7018216.1"/>
    <property type="molecule type" value="Genomic_DNA"/>
</dbReference>
<keyword evidence="3" id="KW-0238">DNA-binding</keyword>
<reference evidence="7" key="1">
    <citation type="journal article" date="2021" name="Nat. Commun.">
        <title>Genetic determinants of endophytism in the Arabidopsis root mycobiome.</title>
        <authorList>
            <person name="Mesny F."/>
            <person name="Miyauchi S."/>
            <person name="Thiergart T."/>
            <person name="Pickel B."/>
            <person name="Atanasova L."/>
            <person name="Karlsson M."/>
            <person name="Huettel B."/>
            <person name="Barry K.W."/>
            <person name="Haridas S."/>
            <person name="Chen C."/>
            <person name="Bauer D."/>
            <person name="Andreopoulos W."/>
            <person name="Pangilinan J."/>
            <person name="LaButti K."/>
            <person name="Riley R."/>
            <person name="Lipzen A."/>
            <person name="Clum A."/>
            <person name="Drula E."/>
            <person name="Henrissat B."/>
            <person name="Kohler A."/>
            <person name="Grigoriev I.V."/>
            <person name="Martin F.M."/>
            <person name="Hacquard S."/>
        </authorList>
    </citation>
    <scope>NUCLEOTIDE SEQUENCE</scope>
    <source>
        <strain evidence="7">MPI-CAGE-CH-0230</strain>
    </source>
</reference>
<dbReference type="CDD" id="cd00067">
    <property type="entry name" value="GAL4"/>
    <property type="match status" value="1"/>
</dbReference>
<dbReference type="GO" id="GO:0005634">
    <property type="term" value="C:nucleus"/>
    <property type="evidence" value="ECO:0007669"/>
    <property type="project" value="UniProtKB-SubCell"/>
</dbReference>
<dbReference type="GO" id="GO:0003677">
    <property type="term" value="F:DNA binding"/>
    <property type="evidence" value="ECO:0007669"/>
    <property type="project" value="UniProtKB-KW"/>
</dbReference>
<dbReference type="InterPro" id="IPR036864">
    <property type="entry name" value="Zn2-C6_fun-type_DNA-bd_sf"/>
</dbReference>
<proteinExistence type="predicted"/>
<dbReference type="OrthoDB" id="435881at2759"/>
<keyword evidence="2" id="KW-0479">Metal-binding</keyword>
<evidence type="ECO:0000259" key="6">
    <source>
        <dbReference type="PROSITE" id="PS50048"/>
    </source>
</evidence>
<dbReference type="PROSITE" id="PS00463">
    <property type="entry name" value="ZN2_CY6_FUNGAL_1"/>
    <property type="match status" value="1"/>
</dbReference>
<protein>
    <recommendedName>
        <fullName evidence="6">Zn(2)-C6 fungal-type domain-containing protein</fullName>
    </recommendedName>
</protein>
<dbReference type="GO" id="GO:0000981">
    <property type="term" value="F:DNA-binding transcription factor activity, RNA polymerase II-specific"/>
    <property type="evidence" value="ECO:0007669"/>
    <property type="project" value="InterPro"/>
</dbReference>
<sequence length="478" mass="52332">MATLAVGMATGGGPSDAGRKKPFKKDPDDNSSPGRKLSTKACDNCRKRRVRCDEQLPCGPCQERREDCSYDDPEKKRGPKAGWTNSRSAIQTLADLIPGLGDALVALFHTMEVDDTGMTIMQYASNLENRLAVGGRLEGTLFGMFGYEDFGSDEPGVLARINDPRILRYRDALRHFLEILRADSVTAGNAGATLPTPLTVRPFALSSHDPESRQGPETRQTTRTRRASRARQGTDGSEVTPARPIAPAPSSTQAPVAMEAHSVVQNSLSAHATQGFGSHVNTQLMQTPQGHQAPQSHLAPQALQTPQAAHVSFGSEFSQAIPDAQFFQASQLNPQAMGWSPTMPTLDFGHFTADPRLMQQPHDLMQQDYPYMQNNLMYQGLQQQTMIQQTMNLQDFYQHHGLPAIPSRSQTPTEMSAPSESGSEAGPGRFEIDTTGVDMTYTLSDEVIMGQDFPNQSQQGTQDGQGSQFSQAYRAFRW</sequence>
<feature type="region of interest" description="Disordered" evidence="5">
    <location>
        <begin position="402"/>
        <end position="432"/>
    </location>
</feature>
<feature type="domain" description="Zn(2)-C6 fungal-type" evidence="6">
    <location>
        <begin position="41"/>
        <end position="70"/>
    </location>
</feature>
<evidence type="ECO:0000256" key="2">
    <source>
        <dbReference type="ARBA" id="ARBA00022723"/>
    </source>
</evidence>
<feature type="region of interest" description="Disordered" evidence="5">
    <location>
        <begin position="62"/>
        <end position="83"/>
    </location>
</feature>
<comment type="caution">
    <text evidence="7">The sequence shown here is derived from an EMBL/GenBank/DDBJ whole genome shotgun (WGS) entry which is preliminary data.</text>
</comment>
<feature type="compositionally biased region" description="Polar residues" evidence="5">
    <location>
        <begin position="407"/>
        <end position="422"/>
    </location>
</feature>
<dbReference type="Gene3D" id="4.10.240.10">
    <property type="entry name" value="Zn(2)-C6 fungal-type DNA-binding domain"/>
    <property type="match status" value="1"/>
</dbReference>
<evidence type="ECO:0000256" key="1">
    <source>
        <dbReference type="ARBA" id="ARBA00004123"/>
    </source>
</evidence>
<feature type="region of interest" description="Disordered" evidence="5">
    <location>
        <begin position="188"/>
        <end position="255"/>
    </location>
</feature>
<organism evidence="7 8">
    <name type="scientific">Microdochium trichocladiopsis</name>
    <dbReference type="NCBI Taxonomy" id="1682393"/>
    <lineage>
        <taxon>Eukaryota</taxon>
        <taxon>Fungi</taxon>
        <taxon>Dikarya</taxon>
        <taxon>Ascomycota</taxon>
        <taxon>Pezizomycotina</taxon>
        <taxon>Sordariomycetes</taxon>
        <taxon>Xylariomycetidae</taxon>
        <taxon>Xylariales</taxon>
        <taxon>Microdochiaceae</taxon>
        <taxon>Microdochium</taxon>
    </lineage>
</organism>
<dbReference type="InterPro" id="IPR050987">
    <property type="entry name" value="AtrR-like"/>
</dbReference>
<dbReference type="GO" id="GO:0008270">
    <property type="term" value="F:zinc ion binding"/>
    <property type="evidence" value="ECO:0007669"/>
    <property type="project" value="InterPro"/>
</dbReference>
<dbReference type="Proteomes" id="UP000756346">
    <property type="component" value="Unassembled WGS sequence"/>
</dbReference>
<dbReference type="AlphaFoldDB" id="A0A9P8XVQ6"/>
<name>A0A9P8XVQ6_9PEZI</name>
<comment type="subcellular location">
    <subcellularLocation>
        <location evidence="1">Nucleus</location>
    </subcellularLocation>
</comment>
<feature type="region of interest" description="Disordered" evidence="5">
    <location>
        <begin position="1"/>
        <end position="40"/>
    </location>
</feature>
<dbReference type="PROSITE" id="PS50048">
    <property type="entry name" value="ZN2_CY6_FUNGAL_2"/>
    <property type="match status" value="1"/>
</dbReference>
<dbReference type="Pfam" id="PF00172">
    <property type="entry name" value="Zn_clus"/>
    <property type="match status" value="1"/>
</dbReference>
<feature type="compositionally biased region" description="Basic and acidic residues" evidence="5">
    <location>
        <begin position="62"/>
        <end position="76"/>
    </location>
</feature>
<evidence type="ECO:0000313" key="8">
    <source>
        <dbReference type="Proteomes" id="UP000756346"/>
    </source>
</evidence>
<keyword evidence="4" id="KW-0539">Nucleus</keyword>
<evidence type="ECO:0000256" key="5">
    <source>
        <dbReference type="SAM" id="MobiDB-lite"/>
    </source>
</evidence>
<dbReference type="SUPFAM" id="SSF57701">
    <property type="entry name" value="Zn2/Cys6 DNA-binding domain"/>
    <property type="match status" value="1"/>
</dbReference>
<dbReference type="GeneID" id="70186871"/>
<keyword evidence="8" id="KW-1185">Reference proteome</keyword>
<dbReference type="InterPro" id="IPR001138">
    <property type="entry name" value="Zn2Cys6_DnaBD"/>
</dbReference>
<dbReference type="SMART" id="SM00066">
    <property type="entry name" value="GAL4"/>
    <property type="match status" value="1"/>
</dbReference>
<evidence type="ECO:0000256" key="4">
    <source>
        <dbReference type="ARBA" id="ARBA00023242"/>
    </source>
</evidence>
<dbReference type="PANTHER" id="PTHR46910">
    <property type="entry name" value="TRANSCRIPTION FACTOR PDR1"/>
    <property type="match status" value="1"/>
</dbReference>